<comment type="caution">
    <text evidence="2">The sequence shown here is derived from an EMBL/GenBank/DDBJ whole genome shotgun (WGS) entry which is preliminary data.</text>
</comment>
<evidence type="ECO:0000256" key="1">
    <source>
        <dbReference type="SAM" id="SignalP"/>
    </source>
</evidence>
<protein>
    <submittedName>
        <fullName evidence="2">DUF3221 domain-containing protein</fullName>
    </submittedName>
</protein>
<name>A0ABT4DD09_9CLOT</name>
<proteinExistence type="predicted"/>
<feature type="signal peptide" evidence="1">
    <location>
        <begin position="1"/>
        <end position="23"/>
    </location>
</feature>
<keyword evidence="3" id="KW-1185">Reference proteome</keyword>
<organism evidence="2 3">
    <name type="scientific">Clostridium brassicae</name>
    <dbReference type="NCBI Taxonomy" id="2999072"/>
    <lineage>
        <taxon>Bacteria</taxon>
        <taxon>Bacillati</taxon>
        <taxon>Bacillota</taxon>
        <taxon>Clostridia</taxon>
        <taxon>Eubacteriales</taxon>
        <taxon>Clostridiaceae</taxon>
        <taxon>Clostridium</taxon>
    </lineage>
</organism>
<gene>
    <name evidence="2" type="ORF">OW729_16265</name>
</gene>
<feature type="chain" id="PRO_5046196129" evidence="1">
    <location>
        <begin position="24"/>
        <end position="121"/>
    </location>
</feature>
<evidence type="ECO:0000313" key="2">
    <source>
        <dbReference type="EMBL" id="MCY6960172.1"/>
    </source>
</evidence>
<accession>A0ABT4DD09</accession>
<evidence type="ECO:0000313" key="3">
    <source>
        <dbReference type="Proteomes" id="UP001144612"/>
    </source>
</evidence>
<dbReference type="InterPro" id="IPR021598">
    <property type="entry name" value="DUF3221"/>
</dbReference>
<reference evidence="2" key="1">
    <citation type="submission" date="2022-12" db="EMBL/GenBank/DDBJ databases">
        <title>Clostridium sp. nov., isolated from industrial wastewater.</title>
        <authorList>
            <person name="Jiayan W."/>
        </authorList>
    </citation>
    <scope>NUCLEOTIDE SEQUENCE</scope>
    <source>
        <strain evidence="2">ZC22-4</strain>
    </source>
</reference>
<dbReference type="EMBL" id="JAPQFJ010000021">
    <property type="protein sequence ID" value="MCY6960172.1"/>
    <property type="molecule type" value="Genomic_DNA"/>
</dbReference>
<dbReference type="Proteomes" id="UP001144612">
    <property type="component" value="Unassembled WGS sequence"/>
</dbReference>
<dbReference type="Pfam" id="PF11518">
    <property type="entry name" value="DUF3221"/>
    <property type="match status" value="1"/>
</dbReference>
<dbReference type="RefSeq" id="WP_268062608.1">
    <property type="nucleotide sequence ID" value="NZ_JAPQFJ010000021.1"/>
</dbReference>
<keyword evidence="1" id="KW-0732">Signal</keyword>
<sequence>MKIKKIILTLLICILTVNMSAFAKPVKSPIFLGEILEVQKGNKGENNRLLVEGYIKECEVYKEKLVIIINEDTKIMKGCKEEVNNVEFKKGDKVFVTLNSAMTKSIPPQTVAKKIQVTKNK</sequence>